<dbReference type="STRING" id="52586.A0A0B1PD77"/>
<dbReference type="GO" id="GO:0008418">
    <property type="term" value="F:protein-N-terminal asparagine amidohydrolase activity"/>
    <property type="evidence" value="ECO:0007669"/>
    <property type="project" value="InterPro"/>
</dbReference>
<dbReference type="InterPro" id="IPR003010">
    <property type="entry name" value="C-N_Hydrolase"/>
</dbReference>
<evidence type="ECO:0000259" key="1">
    <source>
        <dbReference type="PROSITE" id="PS50263"/>
    </source>
</evidence>
<evidence type="ECO:0000313" key="2">
    <source>
        <dbReference type="EMBL" id="KHJ34619.1"/>
    </source>
</evidence>
<reference evidence="2 3" key="1">
    <citation type="journal article" date="2014" name="BMC Genomics">
        <title>Adaptive genomic structural variation in the grape powdery mildew pathogen, Erysiphe necator.</title>
        <authorList>
            <person name="Jones L."/>
            <person name="Riaz S."/>
            <person name="Morales-Cruz A."/>
            <person name="Amrine K.C."/>
            <person name="McGuire B."/>
            <person name="Gubler W.D."/>
            <person name="Walker M.A."/>
            <person name="Cantu D."/>
        </authorList>
    </citation>
    <scope>NUCLEOTIDE SEQUENCE [LARGE SCALE GENOMIC DNA]</scope>
    <source>
        <strain evidence="3">c</strain>
    </source>
</reference>
<dbReference type="OrthoDB" id="201515at2759"/>
<dbReference type="Proteomes" id="UP000030854">
    <property type="component" value="Unassembled WGS sequence"/>
</dbReference>
<dbReference type="Pfam" id="PF00795">
    <property type="entry name" value="CN_hydrolase"/>
    <property type="match status" value="1"/>
</dbReference>
<feature type="domain" description="CN hydrolase" evidence="1">
    <location>
        <begin position="1"/>
        <end position="292"/>
    </location>
</feature>
<dbReference type="PROSITE" id="PS50263">
    <property type="entry name" value="CN_HYDROLASE"/>
    <property type="match status" value="1"/>
</dbReference>
<keyword evidence="3" id="KW-1185">Reference proteome</keyword>
<dbReference type="AlphaFoldDB" id="A0A0B1PD77"/>
<dbReference type="SUPFAM" id="SSF56317">
    <property type="entry name" value="Carbon-nitrogen hydrolase"/>
    <property type="match status" value="1"/>
</dbReference>
<comment type="caution">
    <text evidence="2">The sequence shown here is derived from an EMBL/GenBank/DDBJ whole genome shotgun (WGS) entry which is preliminary data.</text>
</comment>
<proteinExistence type="predicted"/>
<evidence type="ECO:0000313" key="3">
    <source>
        <dbReference type="Proteomes" id="UP000030854"/>
    </source>
</evidence>
<dbReference type="HOGENOM" id="CLU_009854_0_2_1"/>
<dbReference type="PANTHER" id="PTHR11750:SF26">
    <property type="entry name" value="PROTEIN N-TERMINAL AMIDASE"/>
    <property type="match status" value="1"/>
</dbReference>
<organism evidence="2 3">
    <name type="scientific">Uncinula necator</name>
    <name type="common">Grape powdery mildew</name>
    <dbReference type="NCBI Taxonomy" id="52586"/>
    <lineage>
        <taxon>Eukaryota</taxon>
        <taxon>Fungi</taxon>
        <taxon>Dikarya</taxon>
        <taxon>Ascomycota</taxon>
        <taxon>Pezizomycotina</taxon>
        <taxon>Leotiomycetes</taxon>
        <taxon>Erysiphales</taxon>
        <taxon>Erysiphaceae</taxon>
        <taxon>Erysiphe</taxon>
    </lineage>
</organism>
<dbReference type="InterPro" id="IPR039703">
    <property type="entry name" value="Nta1"/>
</dbReference>
<dbReference type="InterPro" id="IPR036526">
    <property type="entry name" value="C-N_Hydrolase_sf"/>
</dbReference>
<dbReference type="OMA" id="VKILCWD"/>
<dbReference type="PANTHER" id="PTHR11750">
    <property type="entry name" value="PROTEIN N-TERMINAL AMIDASE"/>
    <property type="match status" value="1"/>
</dbReference>
<sequence>MKIAILQFVPLKGNIKGSIAKVEKLIQNLRPGDVDLLALPELAFAGYNFPSLESIKPCLEHAQSGPTGIWAKQTAKRLQSIVTVGYAETTSKRVAINDNSLENIDRNMNFNSNIAFGSDGKMIAHYRKHFLYMIDESWCVEGSERFYAGNYPAPVNKRVAMGICMDINPYQFKAPWDAMEFANHVLDSGAELVILSMAWTNLDASAEEVSDSSINTQPDWQTIRYWMSRFHPVIQANKTVHIVFGNRCGVEHDVVFVGTSTIARVGCGKVEVWEIAGIGEERLLVVDTNTKPKIIWNFQADKFQTNDQDTS</sequence>
<accession>A0A0B1PD77</accession>
<dbReference type="Gene3D" id="3.60.110.10">
    <property type="entry name" value="Carbon-nitrogen hydrolase"/>
    <property type="match status" value="1"/>
</dbReference>
<name>A0A0B1PD77_UNCNE</name>
<protein>
    <recommendedName>
        <fullName evidence="1">CN hydrolase domain-containing protein</fullName>
    </recommendedName>
</protein>
<dbReference type="EMBL" id="JNVN01000786">
    <property type="protein sequence ID" value="KHJ34619.1"/>
    <property type="molecule type" value="Genomic_DNA"/>
</dbReference>
<dbReference type="GO" id="GO:0030163">
    <property type="term" value="P:protein catabolic process"/>
    <property type="evidence" value="ECO:0007669"/>
    <property type="project" value="TreeGrafter"/>
</dbReference>
<dbReference type="GO" id="GO:0070773">
    <property type="term" value="F:protein-N-terminal glutamine amidohydrolase activity"/>
    <property type="evidence" value="ECO:0007669"/>
    <property type="project" value="InterPro"/>
</dbReference>
<gene>
    <name evidence="2" type="ORF">EV44_g3063</name>
</gene>